<feature type="region of interest" description="Disordered" evidence="6">
    <location>
        <begin position="164"/>
        <end position="183"/>
    </location>
</feature>
<evidence type="ECO:0000313" key="8">
    <source>
        <dbReference type="EMBL" id="ASS75638.1"/>
    </source>
</evidence>
<evidence type="ECO:0000256" key="7">
    <source>
        <dbReference type="SAM" id="Phobius"/>
    </source>
</evidence>
<comment type="subcellular location">
    <subcellularLocation>
        <location evidence="1">Cell membrane</location>
    </subcellularLocation>
</comment>
<evidence type="ECO:0008006" key="10">
    <source>
        <dbReference type="Google" id="ProtNLM"/>
    </source>
</evidence>
<keyword evidence="4 7" id="KW-1133">Transmembrane helix</keyword>
<feature type="transmembrane region" description="Helical" evidence="7">
    <location>
        <begin position="31"/>
        <end position="53"/>
    </location>
</feature>
<evidence type="ECO:0000256" key="2">
    <source>
        <dbReference type="ARBA" id="ARBA00022475"/>
    </source>
</evidence>
<proteinExistence type="predicted"/>
<gene>
    <name evidence="8" type="ORF">CIG75_11990</name>
</gene>
<dbReference type="EMBL" id="CP022657">
    <property type="protein sequence ID" value="ASS75638.1"/>
    <property type="molecule type" value="Genomic_DNA"/>
</dbReference>
<sequence>MLAVENNVEDVLKKDTPATNFQGAAIDGGSMFWSILQLIFALGIIIAIIYLLIRFLSTRTNLTRGNVFQPLGAHTLATNRSVHVIALQDKVYVIGVGDDVTLLDTIEDAELVMQIKESSAPTSGMAAGAPVLTDLLNRLRKKQTPQAEEINVTDLSFDDALREKLNSLKEQRQQTGLPPEDEK</sequence>
<dbReference type="Proteomes" id="UP000214688">
    <property type="component" value="Chromosome"/>
</dbReference>
<protein>
    <recommendedName>
        <fullName evidence="10">Flagellar protein</fullName>
    </recommendedName>
</protein>
<evidence type="ECO:0000256" key="5">
    <source>
        <dbReference type="ARBA" id="ARBA00023136"/>
    </source>
</evidence>
<name>A0A223D1V8_9BACL</name>
<evidence type="ECO:0000256" key="1">
    <source>
        <dbReference type="ARBA" id="ARBA00004236"/>
    </source>
</evidence>
<organism evidence="8 9">
    <name type="scientific">Tumebacillus algifaecis</name>
    <dbReference type="NCBI Taxonomy" id="1214604"/>
    <lineage>
        <taxon>Bacteria</taxon>
        <taxon>Bacillati</taxon>
        <taxon>Bacillota</taxon>
        <taxon>Bacilli</taxon>
        <taxon>Bacillales</taxon>
        <taxon>Alicyclobacillaceae</taxon>
        <taxon>Tumebacillus</taxon>
    </lineage>
</organism>
<evidence type="ECO:0000313" key="9">
    <source>
        <dbReference type="Proteomes" id="UP000214688"/>
    </source>
</evidence>
<dbReference type="KEGG" id="tab:CIG75_11990"/>
<dbReference type="InterPro" id="IPR022781">
    <property type="entry name" value="Flagellar_biosynth_FliO"/>
</dbReference>
<dbReference type="AlphaFoldDB" id="A0A223D1V8"/>
<accession>A0A223D1V8</accession>
<evidence type="ECO:0000256" key="4">
    <source>
        <dbReference type="ARBA" id="ARBA00022989"/>
    </source>
</evidence>
<keyword evidence="5 7" id="KW-0472">Membrane</keyword>
<keyword evidence="9" id="KW-1185">Reference proteome</keyword>
<dbReference type="GO" id="GO:0016020">
    <property type="term" value="C:membrane"/>
    <property type="evidence" value="ECO:0007669"/>
    <property type="project" value="InterPro"/>
</dbReference>
<reference evidence="8 9" key="1">
    <citation type="journal article" date="2015" name="Int. J. Syst. Evol. Microbiol.">
        <title>Tumebacillus algifaecis sp. nov., isolated from decomposing algal scum.</title>
        <authorList>
            <person name="Wu Y.F."/>
            <person name="Zhang B."/>
            <person name="Xing P."/>
            <person name="Wu Q.L."/>
            <person name="Liu S.J."/>
        </authorList>
    </citation>
    <scope>NUCLEOTIDE SEQUENCE [LARGE SCALE GENOMIC DNA]</scope>
    <source>
        <strain evidence="8 9">THMBR28</strain>
    </source>
</reference>
<dbReference type="Pfam" id="PF04347">
    <property type="entry name" value="FliO"/>
    <property type="match status" value="1"/>
</dbReference>
<dbReference type="GO" id="GO:0044781">
    <property type="term" value="P:bacterial-type flagellum organization"/>
    <property type="evidence" value="ECO:0007669"/>
    <property type="project" value="InterPro"/>
</dbReference>
<keyword evidence="3 7" id="KW-0812">Transmembrane</keyword>
<evidence type="ECO:0000256" key="3">
    <source>
        <dbReference type="ARBA" id="ARBA00022692"/>
    </source>
</evidence>
<keyword evidence="2" id="KW-1003">Cell membrane</keyword>
<evidence type="ECO:0000256" key="6">
    <source>
        <dbReference type="SAM" id="MobiDB-lite"/>
    </source>
</evidence>